<reference evidence="1 2" key="1">
    <citation type="journal article" date="2015" name="Nature">
        <title>rRNA introns, odd ribosomes, and small enigmatic genomes across a large radiation of phyla.</title>
        <authorList>
            <person name="Brown C.T."/>
            <person name="Hug L.A."/>
            <person name="Thomas B.C."/>
            <person name="Sharon I."/>
            <person name="Castelle C.J."/>
            <person name="Singh A."/>
            <person name="Wilkins M.J."/>
            <person name="Williams K.H."/>
            <person name="Banfield J.F."/>
        </authorList>
    </citation>
    <scope>NUCLEOTIDE SEQUENCE [LARGE SCALE GENOMIC DNA]</scope>
</reference>
<gene>
    <name evidence="1" type="ORF">UU82_C0032G0002</name>
</gene>
<dbReference type="AlphaFoldDB" id="A0A0G0XET4"/>
<name>A0A0G0XET4_9BACT</name>
<evidence type="ECO:0000313" key="1">
    <source>
        <dbReference type="EMBL" id="KKS23350.1"/>
    </source>
</evidence>
<evidence type="ECO:0008006" key="3">
    <source>
        <dbReference type="Google" id="ProtNLM"/>
    </source>
</evidence>
<proteinExistence type="predicted"/>
<dbReference type="EMBL" id="LCCC01000032">
    <property type="protein sequence ID" value="KKS23350.1"/>
    <property type="molecule type" value="Genomic_DNA"/>
</dbReference>
<dbReference type="Proteomes" id="UP000033949">
    <property type="component" value="Unassembled WGS sequence"/>
</dbReference>
<evidence type="ECO:0000313" key="2">
    <source>
        <dbReference type="Proteomes" id="UP000033949"/>
    </source>
</evidence>
<accession>A0A0G0XET4</accession>
<organism evidence="1 2">
    <name type="scientific">Candidatus Nomurabacteria bacterium GW2011_GWC2_41_8</name>
    <dbReference type="NCBI Taxonomy" id="1618755"/>
    <lineage>
        <taxon>Bacteria</taxon>
        <taxon>Candidatus Nomuraibacteriota</taxon>
    </lineage>
</organism>
<sequence length="194" mass="22309">MEVLGKILGSNARVRIMRLFLLNRGKGFTGRDVVKRSRVNLNVVRRELRLLASVNFIKKRGAEWSFNSLFKYGGEFEDLLLSSDTLDKQAILNNFKKVGRVKLIIISGVFIKNHDSRVDLLIVGNKMKKGKIEEGIRKIEAELGVELVYAVFDTKEFIYRLNMYDKLVRDILDYPHEVVLQAKELNLAKIARQA</sequence>
<comment type="caution">
    <text evidence="1">The sequence shown here is derived from an EMBL/GenBank/DDBJ whole genome shotgun (WGS) entry which is preliminary data.</text>
</comment>
<protein>
    <recommendedName>
        <fullName evidence="3">Transcriptional regulator</fullName>
    </recommendedName>
</protein>